<accession>A0ABT8RDY6</accession>
<evidence type="ECO:0000313" key="2">
    <source>
        <dbReference type="Proteomes" id="UP001168528"/>
    </source>
</evidence>
<dbReference type="RefSeq" id="WP_302040363.1">
    <property type="nucleotide sequence ID" value="NZ_JAUKPO010000020.1"/>
</dbReference>
<reference evidence="1" key="1">
    <citation type="submission" date="2023-07" db="EMBL/GenBank/DDBJ databases">
        <title>The genome sequence of Rhodocytophaga aerolata KACC 12507.</title>
        <authorList>
            <person name="Zhang X."/>
        </authorList>
    </citation>
    <scope>NUCLEOTIDE SEQUENCE</scope>
    <source>
        <strain evidence="1">KACC 12507</strain>
    </source>
</reference>
<sequence>MTSAKRYIGTRELTGQNDGKEVEAFLASVNLQKGQAWCAAFVNFIYEMCQVKTPKSGWVPTWFPANKLVYKAGKVIKRIPIKGDVFGIYFASKKRLAHIGFIESWGEGKYATCIEGNTNSQGSREGDGVYRKYRLKSQLHSVASYIHD</sequence>
<proteinExistence type="predicted"/>
<keyword evidence="2" id="KW-1185">Reference proteome</keyword>
<dbReference type="Proteomes" id="UP001168528">
    <property type="component" value="Unassembled WGS sequence"/>
</dbReference>
<organism evidence="1 2">
    <name type="scientific">Rhodocytophaga aerolata</name>
    <dbReference type="NCBI Taxonomy" id="455078"/>
    <lineage>
        <taxon>Bacteria</taxon>
        <taxon>Pseudomonadati</taxon>
        <taxon>Bacteroidota</taxon>
        <taxon>Cytophagia</taxon>
        <taxon>Cytophagales</taxon>
        <taxon>Rhodocytophagaceae</taxon>
        <taxon>Rhodocytophaga</taxon>
    </lineage>
</organism>
<comment type="caution">
    <text evidence="1">The sequence shown here is derived from an EMBL/GenBank/DDBJ whole genome shotgun (WGS) entry which is preliminary data.</text>
</comment>
<name>A0ABT8RDY6_9BACT</name>
<dbReference type="EMBL" id="JAUKPO010000020">
    <property type="protein sequence ID" value="MDO1449559.1"/>
    <property type="molecule type" value="Genomic_DNA"/>
</dbReference>
<gene>
    <name evidence="1" type="ORF">Q0590_25000</name>
</gene>
<evidence type="ECO:0000313" key="1">
    <source>
        <dbReference type="EMBL" id="MDO1449559.1"/>
    </source>
</evidence>
<protein>
    <submittedName>
        <fullName evidence="1">CHAP domain-containing protein</fullName>
    </submittedName>
</protein>